<comment type="caution">
    <text evidence="7">The sequence shown here is derived from an EMBL/GenBank/DDBJ whole genome shotgun (WGS) entry which is preliminary data.</text>
</comment>
<evidence type="ECO:0000259" key="6">
    <source>
        <dbReference type="PROSITE" id="PS50950"/>
    </source>
</evidence>
<evidence type="ECO:0000256" key="4">
    <source>
        <dbReference type="ARBA" id="ARBA00023125"/>
    </source>
</evidence>
<organism evidence="7 8">
    <name type="scientific">Ignelater luminosus</name>
    <name type="common">Cucubano</name>
    <name type="synonym">Pyrophorus luminosus</name>
    <dbReference type="NCBI Taxonomy" id="2038154"/>
    <lineage>
        <taxon>Eukaryota</taxon>
        <taxon>Metazoa</taxon>
        <taxon>Ecdysozoa</taxon>
        <taxon>Arthropoda</taxon>
        <taxon>Hexapoda</taxon>
        <taxon>Insecta</taxon>
        <taxon>Pterygota</taxon>
        <taxon>Neoptera</taxon>
        <taxon>Endopterygota</taxon>
        <taxon>Coleoptera</taxon>
        <taxon>Polyphaga</taxon>
        <taxon>Elateriformia</taxon>
        <taxon>Elateroidea</taxon>
        <taxon>Elateridae</taxon>
        <taxon>Agrypninae</taxon>
        <taxon>Pyrophorini</taxon>
        <taxon>Ignelater</taxon>
    </lineage>
</organism>
<dbReference type="GO" id="GO:0043565">
    <property type="term" value="F:sequence-specific DNA binding"/>
    <property type="evidence" value="ECO:0007669"/>
    <property type="project" value="InterPro"/>
</dbReference>
<dbReference type="InterPro" id="IPR006612">
    <property type="entry name" value="THAP_Znf"/>
</dbReference>
<keyword evidence="3" id="KW-0862">Zinc</keyword>
<keyword evidence="2 5" id="KW-0863">Zinc-finger</keyword>
<dbReference type="Pfam" id="PF05485">
    <property type="entry name" value="THAP"/>
    <property type="match status" value="1"/>
</dbReference>
<evidence type="ECO:0000256" key="2">
    <source>
        <dbReference type="ARBA" id="ARBA00022771"/>
    </source>
</evidence>
<dbReference type="SUPFAM" id="SSF57716">
    <property type="entry name" value="Glucocorticoid receptor-like (DNA-binding domain)"/>
    <property type="match status" value="1"/>
</dbReference>
<feature type="domain" description="THAP-type" evidence="6">
    <location>
        <begin position="1"/>
        <end position="92"/>
    </location>
</feature>
<accession>A0A8K0CZJ5</accession>
<keyword evidence="4 5" id="KW-0238">DNA-binding</keyword>
<dbReference type="Proteomes" id="UP000801492">
    <property type="component" value="Unassembled WGS sequence"/>
</dbReference>
<dbReference type="SMART" id="SM00980">
    <property type="entry name" value="THAP"/>
    <property type="match status" value="1"/>
</dbReference>
<keyword evidence="8" id="KW-1185">Reference proteome</keyword>
<dbReference type="EMBL" id="VTPC01008088">
    <property type="protein sequence ID" value="KAF2893302.1"/>
    <property type="molecule type" value="Genomic_DNA"/>
</dbReference>
<dbReference type="PANTHER" id="PTHR46600">
    <property type="entry name" value="THAP DOMAIN-CONTAINING"/>
    <property type="match status" value="1"/>
</dbReference>
<name>A0A8K0CZJ5_IGNLU</name>
<evidence type="ECO:0000256" key="3">
    <source>
        <dbReference type="ARBA" id="ARBA00022833"/>
    </source>
</evidence>
<dbReference type="GO" id="GO:0008270">
    <property type="term" value="F:zinc ion binding"/>
    <property type="evidence" value="ECO:0007669"/>
    <property type="project" value="UniProtKB-KW"/>
</dbReference>
<evidence type="ECO:0000256" key="5">
    <source>
        <dbReference type="PROSITE-ProRule" id="PRU00309"/>
    </source>
</evidence>
<evidence type="ECO:0000256" key="1">
    <source>
        <dbReference type="ARBA" id="ARBA00022723"/>
    </source>
</evidence>
<gene>
    <name evidence="7" type="ORF">ILUMI_12858</name>
</gene>
<evidence type="ECO:0000313" key="8">
    <source>
        <dbReference type="Proteomes" id="UP000801492"/>
    </source>
</evidence>
<dbReference type="AlphaFoldDB" id="A0A8K0CZJ5"/>
<dbReference type="PANTHER" id="PTHR46600:SF11">
    <property type="entry name" value="THAP DOMAIN-CONTAINING PROTEIN 10"/>
    <property type="match status" value="1"/>
</dbReference>
<protein>
    <recommendedName>
        <fullName evidence="6">THAP-type domain-containing protein</fullName>
    </recommendedName>
</protein>
<evidence type="ECO:0000313" key="7">
    <source>
        <dbReference type="EMBL" id="KAF2893302.1"/>
    </source>
</evidence>
<proteinExistence type="predicted"/>
<reference evidence="7" key="1">
    <citation type="submission" date="2019-08" db="EMBL/GenBank/DDBJ databases">
        <title>The genome of the North American firefly Photinus pyralis.</title>
        <authorList>
            <consortium name="Photinus pyralis genome working group"/>
            <person name="Fallon T.R."/>
            <person name="Sander Lower S.E."/>
            <person name="Weng J.-K."/>
        </authorList>
    </citation>
    <scope>NUCLEOTIDE SEQUENCE</scope>
    <source>
        <strain evidence="7">TRF0915ILg1</strain>
        <tissue evidence="7">Whole body</tissue>
    </source>
</reference>
<dbReference type="PROSITE" id="PS50950">
    <property type="entry name" value="ZF_THAP"/>
    <property type="match status" value="1"/>
</dbReference>
<dbReference type="InterPro" id="IPR026516">
    <property type="entry name" value="THAP1/10"/>
</dbReference>
<sequence>MPSFCCILGCGSRAERDQVSFFRIPKILNFKHRKDLNELSKERQTEWLQAIRRNDFSGSKLNNARVCSKHFISGKPAALRDTLNPDWIPNIDMGYRYNLFEADREVEKANTSNI</sequence>
<keyword evidence="1" id="KW-0479">Metal-binding</keyword>
<dbReference type="OrthoDB" id="6160832at2759"/>